<keyword evidence="4" id="KW-0378">Hydrolase</keyword>
<evidence type="ECO:0000313" key="5">
    <source>
        <dbReference type="Proteomes" id="UP000704712"/>
    </source>
</evidence>
<proteinExistence type="predicted"/>
<dbReference type="Proteomes" id="UP000704712">
    <property type="component" value="Unassembled WGS sequence"/>
</dbReference>
<evidence type="ECO:0000259" key="3">
    <source>
        <dbReference type="Pfam" id="PF13359"/>
    </source>
</evidence>
<keyword evidence="4" id="KW-0255">Endonuclease</keyword>
<keyword evidence="4" id="KW-0540">Nuclease</keyword>
<dbReference type="GO" id="GO:0004519">
    <property type="term" value="F:endonuclease activity"/>
    <property type="evidence" value="ECO:0007669"/>
    <property type="project" value="UniProtKB-KW"/>
</dbReference>
<comment type="cofactor">
    <cofactor evidence="1">
        <name>a divalent metal cation</name>
        <dbReference type="ChEBI" id="CHEBI:60240"/>
    </cofactor>
</comment>
<dbReference type="GO" id="GO:0046872">
    <property type="term" value="F:metal ion binding"/>
    <property type="evidence" value="ECO:0007669"/>
    <property type="project" value="UniProtKB-KW"/>
</dbReference>
<gene>
    <name evidence="4" type="ORF">GN958_ATG19920</name>
</gene>
<dbReference type="InterPro" id="IPR027806">
    <property type="entry name" value="HARBI1_dom"/>
</dbReference>
<evidence type="ECO:0000256" key="1">
    <source>
        <dbReference type="ARBA" id="ARBA00001968"/>
    </source>
</evidence>
<accession>A0A8S9TPU9</accession>
<comment type="caution">
    <text evidence="4">The sequence shown here is derived from an EMBL/GenBank/DDBJ whole genome shotgun (WGS) entry which is preliminary data.</text>
</comment>
<protein>
    <submittedName>
        <fullName evidence="4">DDE superfamily endonuclease</fullName>
    </submittedName>
</protein>
<name>A0A8S9TPU9_PHYIN</name>
<evidence type="ECO:0000256" key="2">
    <source>
        <dbReference type="ARBA" id="ARBA00022723"/>
    </source>
</evidence>
<dbReference type="AlphaFoldDB" id="A0A8S9TPU9"/>
<dbReference type="EMBL" id="JAACNO010002776">
    <property type="protein sequence ID" value="KAF4130915.1"/>
    <property type="molecule type" value="Genomic_DNA"/>
</dbReference>
<sequence length="140" mass="16015">MWKRSIVGTYVKQRLPFSMEILGTRMLTPFALNQRDNPAINKFNKAHSRARIPVKLAFGALKGRFRILRRELDMNSDIEAGKVNASCFVLHNVSLTFERNTLEELDTAVRGEHNSSMHDEMLLHNDNSGGDLKVFQVEED</sequence>
<dbReference type="Pfam" id="PF13359">
    <property type="entry name" value="DDE_Tnp_4"/>
    <property type="match status" value="1"/>
</dbReference>
<organism evidence="4 5">
    <name type="scientific">Phytophthora infestans</name>
    <name type="common">Potato late blight agent</name>
    <name type="synonym">Botrytis infestans</name>
    <dbReference type="NCBI Taxonomy" id="4787"/>
    <lineage>
        <taxon>Eukaryota</taxon>
        <taxon>Sar</taxon>
        <taxon>Stramenopiles</taxon>
        <taxon>Oomycota</taxon>
        <taxon>Peronosporomycetes</taxon>
        <taxon>Peronosporales</taxon>
        <taxon>Peronosporaceae</taxon>
        <taxon>Phytophthora</taxon>
    </lineage>
</organism>
<keyword evidence="2" id="KW-0479">Metal-binding</keyword>
<feature type="domain" description="DDE Tnp4" evidence="3">
    <location>
        <begin position="33"/>
        <end position="92"/>
    </location>
</feature>
<evidence type="ECO:0000313" key="4">
    <source>
        <dbReference type="EMBL" id="KAF4130915.1"/>
    </source>
</evidence>
<reference evidence="4" key="1">
    <citation type="submission" date="2020-03" db="EMBL/GenBank/DDBJ databases">
        <title>Hybrid Assembly of Korean Phytophthora infestans isolates.</title>
        <authorList>
            <person name="Prokchorchik M."/>
            <person name="Lee Y."/>
            <person name="Seo J."/>
            <person name="Cho J.-H."/>
            <person name="Park Y.-E."/>
            <person name="Jang D.-C."/>
            <person name="Im J.-S."/>
            <person name="Choi J.-G."/>
            <person name="Park H.-J."/>
            <person name="Lee G.-B."/>
            <person name="Lee Y.-G."/>
            <person name="Hong S.-Y."/>
            <person name="Cho K."/>
            <person name="Sohn K.H."/>
        </authorList>
    </citation>
    <scope>NUCLEOTIDE SEQUENCE</scope>
    <source>
        <strain evidence="4">KR_2_A2</strain>
    </source>
</reference>